<gene>
    <name evidence="2" type="ORF">HMPREF9442_01880</name>
</gene>
<feature type="transmembrane region" description="Helical" evidence="1">
    <location>
        <begin position="37"/>
        <end position="58"/>
    </location>
</feature>
<keyword evidence="3" id="KW-1185">Reference proteome</keyword>
<comment type="caution">
    <text evidence="2">The sequence shown here is derived from an EMBL/GenBank/DDBJ whole genome shotgun (WGS) entry which is preliminary data.</text>
</comment>
<dbReference type="AlphaFoldDB" id="F3QUK7"/>
<evidence type="ECO:0000313" key="2">
    <source>
        <dbReference type="EMBL" id="EGG53669.1"/>
    </source>
</evidence>
<dbReference type="EMBL" id="AFBR01000053">
    <property type="protein sequence ID" value="EGG53669.1"/>
    <property type="molecule type" value="Genomic_DNA"/>
</dbReference>
<evidence type="ECO:0000256" key="1">
    <source>
        <dbReference type="SAM" id="Phobius"/>
    </source>
</evidence>
<sequence>MGKRKEANPKGGLYKLIGVGSALLVLLQWAMREPRSVGRVTGTDLHAFFVVVFFIMSII</sequence>
<name>F3QUK7_9BACT</name>
<keyword evidence="1" id="KW-0812">Transmembrane</keyword>
<feature type="transmembrane region" description="Helical" evidence="1">
    <location>
        <begin position="12"/>
        <end position="31"/>
    </location>
</feature>
<organism evidence="2 3">
    <name type="scientific">Paraprevotella xylaniphila YIT 11841</name>
    <dbReference type="NCBI Taxonomy" id="762982"/>
    <lineage>
        <taxon>Bacteria</taxon>
        <taxon>Pseudomonadati</taxon>
        <taxon>Bacteroidota</taxon>
        <taxon>Bacteroidia</taxon>
        <taxon>Bacteroidales</taxon>
        <taxon>Prevotellaceae</taxon>
        <taxon>Paraprevotella</taxon>
    </lineage>
</organism>
<dbReference type="HOGENOM" id="CLU_2956468_0_0_10"/>
<keyword evidence="1" id="KW-1133">Transmembrane helix</keyword>
<protein>
    <submittedName>
        <fullName evidence="2">Uncharacterized protein</fullName>
    </submittedName>
</protein>
<evidence type="ECO:0000313" key="3">
    <source>
        <dbReference type="Proteomes" id="UP000005546"/>
    </source>
</evidence>
<reference evidence="2 3" key="1">
    <citation type="submission" date="2011-02" db="EMBL/GenBank/DDBJ databases">
        <authorList>
            <person name="Weinstock G."/>
            <person name="Sodergren E."/>
            <person name="Clifton S."/>
            <person name="Fulton L."/>
            <person name="Fulton B."/>
            <person name="Courtney L."/>
            <person name="Fronick C."/>
            <person name="Harrison M."/>
            <person name="Strong C."/>
            <person name="Farmer C."/>
            <person name="Delahaunty K."/>
            <person name="Markovic C."/>
            <person name="Hall O."/>
            <person name="Minx P."/>
            <person name="Tomlinson C."/>
            <person name="Mitreva M."/>
            <person name="Hou S."/>
            <person name="Chen J."/>
            <person name="Wollam A."/>
            <person name="Pepin K.H."/>
            <person name="Johnson M."/>
            <person name="Bhonagiri V."/>
            <person name="Zhang X."/>
            <person name="Suruliraj S."/>
            <person name="Warren W."/>
            <person name="Chinwalla A."/>
            <person name="Mardis E.R."/>
            <person name="Wilson R.K."/>
        </authorList>
    </citation>
    <scope>NUCLEOTIDE SEQUENCE [LARGE SCALE GENOMIC DNA]</scope>
    <source>
        <strain evidence="2 3">YIT 11841</strain>
    </source>
</reference>
<accession>F3QUK7</accession>
<dbReference type="Proteomes" id="UP000005546">
    <property type="component" value="Unassembled WGS sequence"/>
</dbReference>
<proteinExistence type="predicted"/>
<keyword evidence="1" id="KW-0472">Membrane</keyword>